<feature type="domain" description="AMP-binding enzyme C-terminal" evidence="3">
    <location>
        <begin position="235"/>
        <end position="301"/>
    </location>
</feature>
<dbReference type="OrthoDB" id="5240965at2"/>
<accession>A0A1R4KNE0</accession>
<protein>
    <submittedName>
        <fullName evidence="4">Long-chain-fatty-acid--CoA ligase</fullName>
        <ecNumber evidence="4">6.2.1.3</ecNumber>
    </submittedName>
</protein>
<dbReference type="SUPFAM" id="SSF56801">
    <property type="entry name" value="Acetyl-CoA synthetase-like"/>
    <property type="match status" value="1"/>
</dbReference>
<dbReference type="InterPro" id="IPR045851">
    <property type="entry name" value="AMP-bd_C_sf"/>
</dbReference>
<keyword evidence="2 4" id="KW-0436">Ligase</keyword>
<dbReference type="Pfam" id="PF13193">
    <property type="entry name" value="AMP-binding_C"/>
    <property type="match status" value="1"/>
</dbReference>
<dbReference type="GO" id="GO:0031956">
    <property type="term" value="F:medium-chain fatty acid-CoA ligase activity"/>
    <property type="evidence" value="ECO:0007669"/>
    <property type="project" value="TreeGrafter"/>
</dbReference>
<dbReference type="Gene3D" id="3.40.50.12780">
    <property type="entry name" value="N-terminal domain of ligase-like"/>
    <property type="match status" value="1"/>
</dbReference>
<keyword evidence="5" id="KW-1185">Reference proteome</keyword>
<evidence type="ECO:0000256" key="1">
    <source>
        <dbReference type="ARBA" id="ARBA00006432"/>
    </source>
</evidence>
<dbReference type="Gene3D" id="3.30.300.30">
    <property type="match status" value="1"/>
</dbReference>
<dbReference type="PANTHER" id="PTHR43201">
    <property type="entry name" value="ACYL-COA SYNTHETASE"/>
    <property type="match status" value="1"/>
</dbReference>
<reference evidence="4 5" key="1">
    <citation type="submission" date="2017-02" db="EMBL/GenBank/DDBJ databases">
        <authorList>
            <person name="Peterson S.W."/>
        </authorList>
    </citation>
    <scope>NUCLEOTIDE SEQUENCE [LARGE SCALE GENOMIC DNA]</scope>
    <source>
        <strain evidence="4 5">LSP_Lj1</strain>
    </source>
</reference>
<dbReference type="InterPro" id="IPR042099">
    <property type="entry name" value="ANL_N_sf"/>
</dbReference>
<sequence>MQTVDVLTCPEPVAAFWQAHADGRDIALATSGTTAGQPRVIVRSTASWVGSFGACAARLGLGPECRFWIPGPLRATMNLFAACLATHAGASWSMTRDDATHAQLTPALLRTLLDAEPPAGLHVLVAGDGLEPGLRHAAEERGLLVSHYYGAAELSMVAWGPDSESLELFDEVDAEVRDGVLWVRSPWLSRVQTDGDGFATVGDLAELDGNRLRLLGRPGTVTTAGATVELAPLEVLLQRQATDRVVVFAVPDERLGQLVCCVTTSADLDAVRGWARENLDGGHRPRRWVTYQHLPLTEAGKVDRAALARGLDKLGRRESPERSS</sequence>
<evidence type="ECO:0000259" key="3">
    <source>
        <dbReference type="Pfam" id="PF13193"/>
    </source>
</evidence>
<organism evidence="4 5">
    <name type="scientific">Luteococcus japonicus LSP_Lj1</name>
    <dbReference type="NCBI Taxonomy" id="1255658"/>
    <lineage>
        <taxon>Bacteria</taxon>
        <taxon>Bacillati</taxon>
        <taxon>Actinomycetota</taxon>
        <taxon>Actinomycetes</taxon>
        <taxon>Propionibacteriales</taxon>
        <taxon>Propionibacteriaceae</taxon>
        <taxon>Luteococcus</taxon>
    </lineage>
</organism>
<dbReference type="AlphaFoldDB" id="A0A1R4KNE0"/>
<name>A0A1R4KNE0_9ACTN</name>
<dbReference type="RefSeq" id="WP_094766198.1">
    <property type="nucleotide sequence ID" value="NZ_FUKQ01000064.1"/>
</dbReference>
<comment type="similarity">
    <text evidence="1">Belongs to the ATP-dependent AMP-binding enzyme family.</text>
</comment>
<dbReference type="EC" id="6.2.1.3" evidence="4"/>
<gene>
    <name evidence="4" type="ORF">FM114_16275</name>
</gene>
<dbReference type="EMBL" id="FUKQ01000064">
    <property type="protein sequence ID" value="SJN45798.1"/>
    <property type="molecule type" value="Genomic_DNA"/>
</dbReference>
<proteinExistence type="inferred from homology"/>
<dbReference type="GO" id="GO:0004467">
    <property type="term" value="F:long-chain fatty acid-CoA ligase activity"/>
    <property type="evidence" value="ECO:0007669"/>
    <property type="project" value="UniProtKB-EC"/>
</dbReference>
<dbReference type="PANTHER" id="PTHR43201:SF5">
    <property type="entry name" value="MEDIUM-CHAIN ACYL-COA LIGASE ACSF2, MITOCHONDRIAL"/>
    <property type="match status" value="1"/>
</dbReference>
<dbReference type="Proteomes" id="UP000188342">
    <property type="component" value="Unassembled WGS sequence"/>
</dbReference>
<dbReference type="InterPro" id="IPR025110">
    <property type="entry name" value="AMP-bd_C"/>
</dbReference>
<dbReference type="STRING" id="1255658.FM114_16275"/>
<evidence type="ECO:0000313" key="4">
    <source>
        <dbReference type="EMBL" id="SJN45798.1"/>
    </source>
</evidence>
<evidence type="ECO:0000256" key="2">
    <source>
        <dbReference type="ARBA" id="ARBA00022598"/>
    </source>
</evidence>
<evidence type="ECO:0000313" key="5">
    <source>
        <dbReference type="Proteomes" id="UP000188342"/>
    </source>
</evidence>